<evidence type="ECO:0000313" key="2">
    <source>
        <dbReference type="Proteomes" id="UP001054945"/>
    </source>
</evidence>
<sequence>MLKRNAILFILKIDLYIKKPLSSRISKNCLKALMFLSPLKIFNLNSNGGGKMFVQSGRFPWCSLVSQFSDKNVVVGGVPKDSGSVGDKRYKAKEILHQIEENSPL</sequence>
<name>A0AAV4S4W7_CAEEX</name>
<keyword evidence="2" id="KW-1185">Reference proteome</keyword>
<reference evidence="1 2" key="1">
    <citation type="submission" date="2021-06" db="EMBL/GenBank/DDBJ databases">
        <title>Caerostris extrusa draft genome.</title>
        <authorList>
            <person name="Kono N."/>
            <person name="Arakawa K."/>
        </authorList>
    </citation>
    <scope>NUCLEOTIDE SEQUENCE [LARGE SCALE GENOMIC DNA]</scope>
</reference>
<dbReference type="AlphaFoldDB" id="A0AAV4S4W7"/>
<comment type="caution">
    <text evidence="1">The sequence shown here is derived from an EMBL/GenBank/DDBJ whole genome shotgun (WGS) entry which is preliminary data.</text>
</comment>
<protein>
    <submittedName>
        <fullName evidence="1">Uncharacterized protein</fullName>
    </submittedName>
</protein>
<gene>
    <name evidence="1" type="ORF">CEXT_31981</name>
</gene>
<proteinExistence type="predicted"/>
<evidence type="ECO:0000313" key="1">
    <source>
        <dbReference type="EMBL" id="GIY27093.1"/>
    </source>
</evidence>
<dbReference type="EMBL" id="BPLR01008772">
    <property type="protein sequence ID" value="GIY27093.1"/>
    <property type="molecule type" value="Genomic_DNA"/>
</dbReference>
<dbReference type="Proteomes" id="UP001054945">
    <property type="component" value="Unassembled WGS sequence"/>
</dbReference>
<accession>A0AAV4S4W7</accession>
<organism evidence="1 2">
    <name type="scientific">Caerostris extrusa</name>
    <name type="common">Bark spider</name>
    <name type="synonym">Caerostris bankana</name>
    <dbReference type="NCBI Taxonomy" id="172846"/>
    <lineage>
        <taxon>Eukaryota</taxon>
        <taxon>Metazoa</taxon>
        <taxon>Ecdysozoa</taxon>
        <taxon>Arthropoda</taxon>
        <taxon>Chelicerata</taxon>
        <taxon>Arachnida</taxon>
        <taxon>Araneae</taxon>
        <taxon>Araneomorphae</taxon>
        <taxon>Entelegynae</taxon>
        <taxon>Araneoidea</taxon>
        <taxon>Araneidae</taxon>
        <taxon>Caerostris</taxon>
    </lineage>
</organism>